<dbReference type="EMBL" id="LJOY01000035">
    <property type="protein sequence ID" value="OBQ25187.1"/>
    <property type="molecule type" value="Genomic_DNA"/>
</dbReference>
<sequence>MTSSRNDWFPTSVWHFSVDNYQELNALLLQTIYAEEGRNSQGEKWSNILGWHSGDKLHEMDSFDNFTQIIHKNVLEVGTFLQWDLQKFSLKITTCWAIINRKLAANSVHNHPNSILSGVYYLKTPENCGDIFFCDPRPASQMIIPPFIEFNLWNFPRISYKVHEGMMLIFPSWLLHGVEMNMSDQDRVCISFNIGMVPVNK</sequence>
<gene>
    <name evidence="1" type="ORF">AN481_11630</name>
</gene>
<accession>A0A1B7VW39</accession>
<dbReference type="STRING" id="1803587.GCA_001593825_03237"/>
<dbReference type="AlphaFoldDB" id="A0A1B7VW39"/>
<protein>
    <recommendedName>
        <fullName evidence="3">Fe2OG dioxygenase domain-containing protein</fullName>
    </recommendedName>
</protein>
<dbReference type="InterPro" id="IPR012668">
    <property type="entry name" value="CHP02466"/>
</dbReference>
<dbReference type="PATRIC" id="fig|1710894.3.peg.49"/>
<reference evidence="1 2" key="1">
    <citation type="submission" date="2015-09" db="EMBL/GenBank/DDBJ databases">
        <title>Whole genome shotgun sequence assembly of Aphanizomenon flos-aquae UKL13.</title>
        <authorList>
            <person name="Driscoll C."/>
        </authorList>
    </citation>
    <scope>NUCLEOTIDE SEQUENCE [LARGE SCALE GENOMIC DNA]</scope>
    <source>
        <strain evidence="1">MDT13</strain>
    </source>
</reference>
<dbReference type="NCBIfam" id="TIGR02466">
    <property type="entry name" value="TIGR02466 family protein"/>
    <property type="match status" value="1"/>
</dbReference>
<dbReference type="SUPFAM" id="SSF51197">
    <property type="entry name" value="Clavaminate synthase-like"/>
    <property type="match status" value="1"/>
</dbReference>
<dbReference type="Pfam" id="PF13759">
    <property type="entry name" value="2OG-FeII_Oxy_5"/>
    <property type="match status" value="1"/>
</dbReference>
<proteinExistence type="predicted"/>
<organism evidence="1 2">
    <name type="scientific">Aphanizomenon flos-aquae LD13</name>
    <dbReference type="NCBI Taxonomy" id="1710894"/>
    <lineage>
        <taxon>Bacteria</taxon>
        <taxon>Bacillati</taxon>
        <taxon>Cyanobacteriota</taxon>
        <taxon>Cyanophyceae</taxon>
        <taxon>Nostocales</taxon>
        <taxon>Aphanizomenonaceae</taxon>
        <taxon>Aphanizomenon</taxon>
    </lineage>
</organism>
<name>A0A1B7VW39_APHFL</name>
<dbReference type="Gene3D" id="2.60.120.620">
    <property type="entry name" value="q2cbj1_9rhob like domain"/>
    <property type="match status" value="1"/>
</dbReference>
<dbReference type="Proteomes" id="UP000092382">
    <property type="component" value="Unassembled WGS sequence"/>
</dbReference>
<evidence type="ECO:0000313" key="2">
    <source>
        <dbReference type="Proteomes" id="UP000092382"/>
    </source>
</evidence>
<comment type="caution">
    <text evidence="1">The sequence shown here is derived from an EMBL/GenBank/DDBJ whole genome shotgun (WGS) entry which is preliminary data.</text>
</comment>
<evidence type="ECO:0000313" key="1">
    <source>
        <dbReference type="EMBL" id="OBQ25187.1"/>
    </source>
</evidence>
<evidence type="ECO:0008006" key="3">
    <source>
        <dbReference type="Google" id="ProtNLM"/>
    </source>
</evidence>